<feature type="signal peptide" evidence="2">
    <location>
        <begin position="1"/>
        <end position="20"/>
    </location>
</feature>
<keyword evidence="4" id="KW-1185">Reference proteome</keyword>
<sequence>MKLTVLVLLVMMMSFCLVEPRKVALGETHGQEQRNQVEKSKIPIREEKGRDVEYKEASSTIDNHHTIPRESYSPTGPGSSIDDGSNG</sequence>
<gene>
    <name evidence="3" type="ORF">ACJRO7_001228</name>
</gene>
<feature type="compositionally biased region" description="Basic and acidic residues" evidence="1">
    <location>
        <begin position="25"/>
        <end position="68"/>
    </location>
</feature>
<name>A0ABD3LQ99_EUCGL</name>
<feature type="region of interest" description="Disordered" evidence="1">
    <location>
        <begin position="25"/>
        <end position="87"/>
    </location>
</feature>
<organism evidence="3 4">
    <name type="scientific">Eucalyptus globulus</name>
    <name type="common">Tasmanian blue gum</name>
    <dbReference type="NCBI Taxonomy" id="34317"/>
    <lineage>
        <taxon>Eukaryota</taxon>
        <taxon>Viridiplantae</taxon>
        <taxon>Streptophyta</taxon>
        <taxon>Embryophyta</taxon>
        <taxon>Tracheophyta</taxon>
        <taxon>Spermatophyta</taxon>
        <taxon>Magnoliopsida</taxon>
        <taxon>eudicotyledons</taxon>
        <taxon>Gunneridae</taxon>
        <taxon>Pentapetalae</taxon>
        <taxon>rosids</taxon>
        <taxon>malvids</taxon>
        <taxon>Myrtales</taxon>
        <taxon>Myrtaceae</taxon>
        <taxon>Myrtoideae</taxon>
        <taxon>Eucalypteae</taxon>
        <taxon>Eucalyptus</taxon>
    </lineage>
</organism>
<reference evidence="3 4" key="1">
    <citation type="submission" date="2024-11" db="EMBL/GenBank/DDBJ databases">
        <title>Chromosome-level genome assembly of Eucalyptus globulus Labill. provides insights into its genome evolution.</title>
        <authorList>
            <person name="Li X."/>
        </authorList>
    </citation>
    <scope>NUCLEOTIDE SEQUENCE [LARGE SCALE GENOMIC DNA]</scope>
    <source>
        <strain evidence="3">CL2024</strain>
        <tissue evidence="3">Fresh tender leaves</tissue>
    </source>
</reference>
<dbReference type="EMBL" id="JBJKBG010000001">
    <property type="protein sequence ID" value="KAL3753948.1"/>
    <property type="molecule type" value="Genomic_DNA"/>
</dbReference>
<proteinExistence type="predicted"/>
<evidence type="ECO:0000313" key="4">
    <source>
        <dbReference type="Proteomes" id="UP001634007"/>
    </source>
</evidence>
<dbReference type="AlphaFoldDB" id="A0ABD3LQ99"/>
<comment type="caution">
    <text evidence="3">The sequence shown here is derived from an EMBL/GenBank/DDBJ whole genome shotgun (WGS) entry which is preliminary data.</text>
</comment>
<protein>
    <submittedName>
        <fullName evidence="3">Uncharacterized protein</fullName>
    </submittedName>
</protein>
<evidence type="ECO:0000256" key="1">
    <source>
        <dbReference type="SAM" id="MobiDB-lite"/>
    </source>
</evidence>
<evidence type="ECO:0000256" key="2">
    <source>
        <dbReference type="SAM" id="SignalP"/>
    </source>
</evidence>
<dbReference type="PANTHER" id="PTHR36040">
    <property type="entry name" value="OS04G0188500 PROTEIN"/>
    <property type="match status" value="1"/>
</dbReference>
<accession>A0ABD3LQ99</accession>
<evidence type="ECO:0000313" key="3">
    <source>
        <dbReference type="EMBL" id="KAL3753948.1"/>
    </source>
</evidence>
<dbReference type="Proteomes" id="UP001634007">
    <property type="component" value="Unassembled WGS sequence"/>
</dbReference>
<feature type="compositionally biased region" description="Polar residues" evidence="1">
    <location>
        <begin position="72"/>
        <end position="87"/>
    </location>
</feature>
<feature type="chain" id="PRO_5044762184" evidence="2">
    <location>
        <begin position="21"/>
        <end position="87"/>
    </location>
</feature>
<keyword evidence="2" id="KW-0732">Signal</keyword>
<dbReference type="PANTHER" id="PTHR36040:SF3">
    <property type="entry name" value="OS04G0188500 PROTEIN"/>
    <property type="match status" value="1"/>
</dbReference>